<protein>
    <submittedName>
        <fullName evidence="4">VOC family protein</fullName>
    </submittedName>
</protein>
<dbReference type="AlphaFoldDB" id="A0A4R9A5M4"/>
<keyword evidence="2" id="KW-1133">Transmembrane helix</keyword>
<dbReference type="Gene3D" id="3.10.180.10">
    <property type="entry name" value="2,3-Dihydroxybiphenyl 1,2-Dioxygenase, domain 1"/>
    <property type="match status" value="1"/>
</dbReference>
<proteinExistence type="predicted"/>
<keyword evidence="5" id="KW-1185">Reference proteome</keyword>
<dbReference type="SUPFAM" id="SSF54593">
    <property type="entry name" value="Glyoxalase/Bleomycin resistance protein/Dihydroxybiphenyl dioxygenase"/>
    <property type="match status" value="1"/>
</dbReference>
<keyword evidence="2" id="KW-0812">Transmembrane</keyword>
<accession>A0A4R9A5M4</accession>
<dbReference type="InterPro" id="IPR018146">
    <property type="entry name" value="Glyoxalase_1_CS"/>
</dbReference>
<evidence type="ECO:0000256" key="2">
    <source>
        <dbReference type="SAM" id="Phobius"/>
    </source>
</evidence>
<evidence type="ECO:0000313" key="5">
    <source>
        <dbReference type="Proteomes" id="UP000297447"/>
    </source>
</evidence>
<dbReference type="Pfam" id="PF00903">
    <property type="entry name" value="Glyoxalase"/>
    <property type="match status" value="1"/>
</dbReference>
<organism evidence="4 5">
    <name type="scientific">Cryobacterium frigoriphilum</name>
    <dbReference type="NCBI Taxonomy" id="1259150"/>
    <lineage>
        <taxon>Bacteria</taxon>
        <taxon>Bacillati</taxon>
        <taxon>Actinomycetota</taxon>
        <taxon>Actinomycetes</taxon>
        <taxon>Micrococcales</taxon>
        <taxon>Microbacteriaceae</taxon>
        <taxon>Cryobacterium</taxon>
    </lineage>
</organism>
<dbReference type="PROSITE" id="PS00934">
    <property type="entry name" value="GLYOXALASE_I_1"/>
    <property type="match status" value="1"/>
</dbReference>
<dbReference type="InterPro" id="IPR004360">
    <property type="entry name" value="Glyas_Fos-R_dOase_dom"/>
</dbReference>
<reference evidence="4 5" key="1">
    <citation type="submission" date="2019-03" db="EMBL/GenBank/DDBJ databases">
        <title>Genomics of glacier-inhabiting Cryobacterium strains.</title>
        <authorList>
            <person name="Liu Q."/>
            <person name="Xin Y.-H."/>
        </authorList>
    </citation>
    <scope>NUCLEOTIDE SEQUENCE [LARGE SCALE GENOMIC DNA]</scope>
    <source>
        <strain evidence="4 5">Hh14</strain>
    </source>
</reference>
<evidence type="ECO:0000256" key="1">
    <source>
        <dbReference type="ARBA" id="ARBA00022723"/>
    </source>
</evidence>
<feature type="transmembrane region" description="Helical" evidence="2">
    <location>
        <begin position="50"/>
        <end position="68"/>
    </location>
</feature>
<dbReference type="InterPro" id="IPR029068">
    <property type="entry name" value="Glyas_Bleomycin-R_OHBP_Dase"/>
</dbReference>
<dbReference type="EMBL" id="SOHE01000028">
    <property type="protein sequence ID" value="TFD52687.1"/>
    <property type="molecule type" value="Genomic_DNA"/>
</dbReference>
<dbReference type="GO" id="GO:0004462">
    <property type="term" value="F:lactoylglutathione lyase activity"/>
    <property type="evidence" value="ECO:0007669"/>
    <property type="project" value="InterPro"/>
</dbReference>
<feature type="domain" description="VOC" evidence="3">
    <location>
        <begin position="7"/>
        <end position="139"/>
    </location>
</feature>
<keyword evidence="1" id="KW-0479">Metal-binding</keyword>
<keyword evidence="2" id="KW-0472">Membrane</keyword>
<dbReference type="PROSITE" id="PS51819">
    <property type="entry name" value="VOC"/>
    <property type="match status" value="1"/>
</dbReference>
<dbReference type="GO" id="GO:0046872">
    <property type="term" value="F:metal ion binding"/>
    <property type="evidence" value="ECO:0007669"/>
    <property type="project" value="UniProtKB-KW"/>
</dbReference>
<dbReference type="RefSeq" id="WP_134518711.1">
    <property type="nucleotide sequence ID" value="NZ_SOHE01000028.1"/>
</dbReference>
<gene>
    <name evidence="4" type="ORF">E3T55_06210</name>
</gene>
<dbReference type="InterPro" id="IPR037523">
    <property type="entry name" value="VOC_core"/>
</dbReference>
<sequence length="141" mass="14932">MPVAVVDFAHVRLTVTDIEVSRRFYEAVFGFPVAYEAPSADADAATREQLAFLFGGVIYSFAGGLLGLRPVAPAGDRHDEDRVGLDHLSFSLGSRADLDDAVTVLDGLGVSHGGIKDIGGAFILEFRDPDNIALELMAPAA</sequence>
<evidence type="ECO:0000313" key="4">
    <source>
        <dbReference type="EMBL" id="TFD52687.1"/>
    </source>
</evidence>
<evidence type="ECO:0000259" key="3">
    <source>
        <dbReference type="PROSITE" id="PS51819"/>
    </source>
</evidence>
<comment type="caution">
    <text evidence="4">The sequence shown here is derived from an EMBL/GenBank/DDBJ whole genome shotgun (WGS) entry which is preliminary data.</text>
</comment>
<dbReference type="Proteomes" id="UP000297447">
    <property type="component" value="Unassembled WGS sequence"/>
</dbReference>
<name>A0A4R9A5M4_9MICO</name>
<dbReference type="OrthoDB" id="317332at2"/>